<feature type="transmembrane region" description="Helical" evidence="1">
    <location>
        <begin position="53"/>
        <end position="75"/>
    </location>
</feature>
<dbReference type="EMBL" id="HF548561">
    <property type="protein sequence ID" value="CCO25813.1"/>
    <property type="molecule type" value="Genomic_DNA"/>
</dbReference>
<feature type="transmembrane region" description="Helical" evidence="1">
    <location>
        <begin position="12"/>
        <end position="41"/>
    </location>
</feature>
<feature type="transmembrane region" description="Helical" evidence="1">
    <location>
        <begin position="95"/>
        <end position="117"/>
    </location>
</feature>
<gene>
    <name evidence="2" type="primary">nad6</name>
</gene>
<sequence>MLTVIVQDGGGVFLLSLMVSFYICFGVNLFLMIMGMMILVLGVFSFLLTKNMALLGVFLVILYLGGLMVLFSYATVLSGVLISGDGDLGGIFLSYLGFVACVVMVVAFVPDFVFWIVKGSCGLGGGFMGEGGLSFLCMFYSGLLLVAGVLIITVLIFCVSLLSM</sequence>
<name>S0DGV6_9ASCI</name>
<dbReference type="AlphaFoldDB" id="S0DGV6"/>
<evidence type="ECO:0000256" key="1">
    <source>
        <dbReference type="SAM" id="Phobius"/>
    </source>
</evidence>
<keyword evidence="2" id="KW-0496">Mitochondrion</keyword>
<protein>
    <submittedName>
        <fullName evidence="2">NADH dehydrogenase subunit 6</fullName>
    </submittedName>
</protein>
<keyword evidence="1" id="KW-0472">Membrane</keyword>
<evidence type="ECO:0000313" key="2">
    <source>
        <dbReference type="EMBL" id="CCO25813.1"/>
    </source>
</evidence>
<feature type="transmembrane region" description="Helical" evidence="1">
    <location>
        <begin position="138"/>
        <end position="162"/>
    </location>
</feature>
<keyword evidence="1" id="KW-0812">Transmembrane</keyword>
<organism evidence="2">
    <name type="scientific">Ascidiella aspersa</name>
    <dbReference type="NCBI Taxonomy" id="201961"/>
    <lineage>
        <taxon>Eukaryota</taxon>
        <taxon>Metazoa</taxon>
        <taxon>Chordata</taxon>
        <taxon>Tunicata</taxon>
        <taxon>Ascidiacea</taxon>
        <taxon>Phlebobranchia</taxon>
        <taxon>Ascidiidae</taxon>
        <taxon>Ascidiella</taxon>
    </lineage>
</organism>
<reference evidence="2" key="1">
    <citation type="journal article" date="2013" name="Genome Biol. Evol.">
        <title>Deep Sequencing of Mixed Total DNA without Barcodes Allows Efficient Assembly of Highly Plastic Ascidian Mitochondrial Genomes.</title>
        <authorList>
            <person name="Rubinstein N."/>
            <person name="Feldstein T."/>
            <person name="Shenkar N."/>
            <person name="Botero Castro F."/>
            <person name="Griggio F."/>
            <person name="Mastrototaro F."/>
            <person name="Delsuc F."/>
            <person name="Douzery E.J.P."/>
            <person name="Gissi C."/>
            <person name="Huchon D."/>
        </authorList>
    </citation>
    <scope>NUCLEOTIDE SEQUENCE</scope>
    <source>
        <tissue evidence="2">Muscle</tissue>
    </source>
</reference>
<geneLocation type="mitochondrion" evidence="2"/>
<keyword evidence="1" id="KW-1133">Transmembrane helix</keyword>
<proteinExistence type="predicted"/>
<accession>S0DGV6</accession>